<dbReference type="InterPro" id="IPR036097">
    <property type="entry name" value="HisK_dim/P_sf"/>
</dbReference>
<feature type="domain" description="PAC" evidence="8">
    <location>
        <begin position="328"/>
        <end position="378"/>
    </location>
</feature>
<feature type="domain" description="PAS" evidence="7">
    <location>
        <begin position="1"/>
        <end position="71"/>
    </location>
</feature>
<reference evidence="9 10" key="1">
    <citation type="submission" date="2017-06" db="EMBL/GenBank/DDBJ databases">
        <authorList>
            <person name="Kim H.J."/>
            <person name="Triplett B.A."/>
        </authorList>
    </citation>
    <scope>NUCLEOTIDE SEQUENCE [LARGE SCALE GENOMIC DNA]</scope>
    <source>
        <strain evidence="9 10">DSM 14713</strain>
    </source>
</reference>
<dbReference type="InterPro" id="IPR000700">
    <property type="entry name" value="PAS-assoc_C"/>
</dbReference>
<dbReference type="RefSeq" id="WP_095981659.1">
    <property type="nucleotide sequence ID" value="NZ_CP022163.1"/>
</dbReference>
<dbReference type="InterPro" id="IPR001789">
    <property type="entry name" value="Sig_transdc_resp-reg_receiver"/>
</dbReference>
<keyword evidence="9" id="KW-0808">Transferase</keyword>
<evidence type="ECO:0000313" key="10">
    <source>
        <dbReference type="Proteomes" id="UP000217289"/>
    </source>
</evidence>
<dbReference type="SUPFAM" id="SSF47384">
    <property type="entry name" value="Homodimeric domain of signal transducing histidine kinase"/>
    <property type="match status" value="1"/>
</dbReference>
<organism evidence="9 10">
    <name type="scientific">Melittangium boletus DSM 14713</name>
    <dbReference type="NCBI Taxonomy" id="1294270"/>
    <lineage>
        <taxon>Bacteria</taxon>
        <taxon>Pseudomonadati</taxon>
        <taxon>Myxococcota</taxon>
        <taxon>Myxococcia</taxon>
        <taxon>Myxococcales</taxon>
        <taxon>Cystobacterineae</taxon>
        <taxon>Archangiaceae</taxon>
        <taxon>Melittangium</taxon>
    </lineage>
</organism>
<feature type="domain" description="Histidine kinase" evidence="5">
    <location>
        <begin position="391"/>
        <end position="617"/>
    </location>
</feature>
<dbReference type="Pfam" id="PF00512">
    <property type="entry name" value="HisKA"/>
    <property type="match status" value="1"/>
</dbReference>
<dbReference type="Gene3D" id="3.30.450.20">
    <property type="entry name" value="PAS domain"/>
    <property type="match status" value="3"/>
</dbReference>
<evidence type="ECO:0000256" key="3">
    <source>
        <dbReference type="ARBA" id="ARBA00022553"/>
    </source>
</evidence>
<dbReference type="PROSITE" id="PS50112">
    <property type="entry name" value="PAS"/>
    <property type="match status" value="2"/>
</dbReference>
<dbReference type="Proteomes" id="UP000217289">
    <property type="component" value="Chromosome"/>
</dbReference>
<accession>A0A250IR46</accession>
<evidence type="ECO:0000256" key="1">
    <source>
        <dbReference type="ARBA" id="ARBA00000085"/>
    </source>
</evidence>
<feature type="domain" description="PAC" evidence="8">
    <location>
        <begin position="201"/>
        <end position="254"/>
    </location>
</feature>
<dbReference type="CDD" id="cd00156">
    <property type="entry name" value="REC"/>
    <property type="match status" value="1"/>
</dbReference>
<gene>
    <name evidence="9" type="ORF">MEBOL_007155</name>
</gene>
<evidence type="ECO:0000256" key="2">
    <source>
        <dbReference type="ARBA" id="ARBA00012438"/>
    </source>
</evidence>
<dbReference type="EMBL" id="CP022163">
    <property type="protein sequence ID" value="ATB33657.1"/>
    <property type="molecule type" value="Genomic_DNA"/>
</dbReference>
<dbReference type="Pfam" id="PF08447">
    <property type="entry name" value="PAS_3"/>
    <property type="match status" value="1"/>
</dbReference>
<dbReference type="SUPFAM" id="SSF55785">
    <property type="entry name" value="PYP-like sensor domain (PAS domain)"/>
    <property type="match status" value="2"/>
</dbReference>
<evidence type="ECO:0000259" key="7">
    <source>
        <dbReference type="PROSITE" id="PS50112"/>
    </source>
</evidence>
<dbReference type="InterPro" id="IPR000014">
    <property type="entry name" value="PAS"/>
</dbReference>
<keyword evidence="3 4" id="KW-0597">Phosphoprotein</keyword>
<dbReference type="InterPro" id="IPR013655">
    <property type="entry name" value="PAS_fold_3"/>
</dbReference>
<dbReference type="Gene3D" id="3.40.50.2300">
    <property type="match status" value="1"/>
</dbReference>
<dbReference type="PROSITE" id="PS50109">
    <property type="entry name" value="HIS_KIN"/>
    <property type="match status" value="1"/>
</dbReference>
<sequence>MEQWAHRFFDLSTDLLAVLDTEGRILQVNPAWCGAVGWTREALMDGVCWRFVHPEELESLKARLRALRGTDTPVRFSCRWRCASGAWTRLSWCVVPSAPEGRLYCTVRPAPAAAEAAESVGLTSLWSLSDGLPFGLYLVESHSGRVLYANHRFRQMGGLDTLEDALRRGEVTHARVLEWTRGSSLEPALVHIDSRVDTEPSTSDVDVLEVSLSNGRILRRLATPMRDVRGVSPCQLYIFEDVTDTRRTEEALQRSATNFRKLTECLPDGLFVHRDRRFVYVNPMLCTSLGYAHPEELIGQPIWCIVHPDDLPLVRQRVTTAVSGGVAPVQEIRYLRKDGSSYDAESTGLSLEFDGQEAVVVIARDITERKRMQAQLLQTDRMALVGTLAAGMGHEINNPLSYVLTNIRLALENTQRLKEPGSEREHADNLQETEDMLREAHEGGLRVRDIVRDLKLFSRQTEEENKAEVDVLKPLEFSLKMAQGELRHRAQLVKRYEPVPRVFADESRLGQVFLNLLMNAAQAIPEGDAAHHEISVWVRPGPSGGVAIDVRDTGVGIAPELLERIFEPFFTTKPVGMGTGLGLSICHGILRDLGGELSVRSKPGRGSTFTLHLPAAAPASVPSRRPPSRILPAVGQGRLLIIDDEPAVARSLARLIGPRHQVTLAGSGLEGLARLNGQEPFDVIFCDLMMPDATGMDVYEQVREARPELARRFIFITGGSFTPRARRFLESVPERWLEKPFDEQRLHRLINEVLRST</sequence>
<dbReference type="PANTHER" id="PTHR43065:SF50">
    <property type="entry name" value="HISTIDINE KINASE"/>
    <property type="match status" value="1"/>
</dbReference>
<dbReference type="CDD" id="cd00130">
    <property type="entry name" value="PAS"/>
    <property type="match status" value="2"/>
</dbReference>
<evidence type="ECO:0000259" key="5">
    <source>
        <dbReference type="PROSITE" id="PS50109"/>
    </source>
</evidence>
<dbReference type="Pfam" id="PF13426">
    <property type="entry name" value="PAS_9"/>
    <property type="match status" value="1"/>
</dbReference>
<dbReference type="Pfam" id="PF02518">
    <property type="entry name" value="HATPase_c"/>
    <property type="match status" value="1"/>
</dbReference>
<evidence type="ECO:0000313" key="9">
    <source>
        <dbReference type="EMBL" id="ATB33657.1"/>
    </source>
</evidence>
<evidence type="ECO:0000256" key="4">
    <source>
        <dbReference type="PROSITE-ProRule" id="PRU00169"/>
    </source>
</evidence>
<dbReference type="NCBIfam" id="TIGR00229">
    <property type="entry name" value="sensory_box"/>
    <property type="match status" value="2"/>
</dbReference>
<dbReference type="SMART" id="SM00086">
    <property type="entry name" value="PAC"/>
    <property type="match status" value="1"/>
</dbReference>
<dbReference type="KEGG" id="mbd:MEBOL_007155"/>
<protein>
    <recommendedName>
        <fullName evidence="2">histidine kinase</fullName>
        <ecNumber evidence="2">2.7.13.3</ecNumber>
    </recommendedName>
</protein>
<dbReference type="InterPro" id="IPR003594">
    <property type="entry name" value="HATPase_dom"/>
</dbReference>
<dbReference type="GO" id="GO:0000155">
    <property type="term" value="F:phosphorelay sensor kinase activity"/>
    <property type="evidence" value="ECO:0007669"/>
    <property type="project" value="InterPro"/>
</dbReference>
<dbReference type="PROSITE" id="PS50113">
    <property type="entry name" value="PAC"/>
    <property type="match status" value="2"/>
</dbReference>
<dbReference type="SMART" id="SM00387">
    <property type="entry name" value="HATPase_c"/>
    <property type="match status" value="1"/>
</dbReference>
<dbReference type="InterPro" id="IPR035965">
    <property type="entry name" value="PAS-like_dom_sf"/>
</dbReference>
<dbReference type="PRINTS" id="PR00344">
    <property type="entry name" value="BCTRLSENSOR"/>
</dbReference>
<proteinExistence type="predicted"/>
<dbReference type="InterPro" id="IPR003661">
    <property type="entry name" value="HisK_dim/P_dom"/>
</dbReference>
<keyword evidence="9" id="KW-0418">Kinase</keyword>
<dbReference type="InterPro" id="IPR011006">
    <property type="entry name" value="CheY-like_superfamily"/>
</dbReference>
<dbReference type="InterPro" id="IPR036890">
    <property type="entry name" value="HATPase_C_sf"/>
</dbReference>
<feature type="domain" description="Response regulatory" evidence="6">
    <location>
        <begin position="638"/>
        <end position="754"/>
    </location>
</feature>
<name>A0A250IR46_9BACT</name>
<dbReference type="Gene3D" id="3.30.565.10">
    <property type="entry name" value="Histidine kinase-like ATPase, C-terminal domain"/>
    <property type="match status" value="1"/>
</dbReference>
<dbReference type="PROSITE" id="PS50110">
    <property type="entry name" value="RESPONSE_REGULATORY"/>
    <property type="match status" value="1"/>
</dbReference>
<dbReference type="OrthoDB" id="5487456at2"/>
<comment type="catalytic activity">
    <reaction evidence="1">
        <text>ATP + protein L-histidine = ADP + protein N-phospho-L-histidine.</text>
        <dbReference type="EC" id="2.7.13.3"/>
    </reaction>
</comment>
<dbReference type="EC" id="2.7.13.3" evidence="2"/>
<dbReference type="SUPFAM" id="SSF55874">
    <property type="entry name" value="ATPase domain of HSP90 chaperone/DNA topoisomerase II/histidine kinase"/>
    <property type="match status" value="1"/>
</dbReference>
<dbReference type="InterPro" id="IPR005467">
    <property type="entry name" value="His_kinase_dom"/>
</dbReference>
<keyword evidence="10" id="KW-1185">Reference proteome</keyword>
<dbReference type="Gene3D" id="1.10.287.130">
    <property type="match status" value="1"/>
</dbReference>
<dbReference type="Pfam" id="PF00072">
    <property type="entry name" value="Response_reg"/>
    <property type="match status" value="1"/>
</dbReference>
<dbReference type="CDD" id="cd00082">
    <property type="entry name" value="HisKA"/>
    <property type="match status" value="1"/>
</dbReference>
<dbReference type="InterPro" id="IPR004358">
    <property type="entry name" value="Sig_transdc_His_kin-like_C"/>
</dbReference>
<dbReference type="AlphaFoldDB" id="A0A250IR46"/>
<feature type="domain" description="PAS" evidence="7">
    <location>
        <begin position="270"/>
        <end position="325"/>
    </location>
</feature>
<dbReference type="PANTHER" id="PTHR43065">
    <property type="entry name" value="SENSOR HISTIDINE KINASE"/>
    <property type="match status" value="1"/>
</dbReference>
<dbReference type="InterPro" id="IPR001610">
    <property type="entry name" value="PAC"/>
</dbReference>
<dbReference type="SMART" id="SM00091">
    <property type="entry name" value="PAS"/>
    <property type="match status" value="2"/>
</dbReference>
<evidence type="ECO:0000259" key="8">
    <source>
        <dbReference type="PROSITE" id="PS50113"/>
    </source>
</evidence>
<dbReference type="SMART" id="SM00388">
    <property type="entry name" value="HisKA"/>
    <property type="match status" value="1"/>
</dbReference>
<dbReference type="SMART" id="SM00448">
    <property type="entry name" value="REC"/>
    <property type="match status" value="1"/>
</dbReference>
<feature type="modified residue" description="4-aspartylphosphate" evidence="4">
    <location>
        <position position="687"/>
    </location>
</feature>
<dbReference type="SUPFAM" id="SSF52172">
    <property type="entry name" value="CheY-like"/>
    <property type="match status" value="1"/>
</dbReference>
<evidence type="ECO:0000259" key="6">
    <source>
        <dbReference type="PROSITE" id="PS50110"/>
    </source>
</evidence>